<accession>A0AAF0QAL3</accession>
<sequence>MAPYEGLYGQRCRSHIGWFEVGEAELIRPDLVHQSMKNVKIIQEKLKTAQSHQESYKDVRRRDLEFELRTKEVPSINLLWRNQFVEEETWEVEEDLKTRYPHFLSSDSFPIQVKHFPTLSMLSSSIEDE</sequence>
<dbReference type="AlphaFoldDB" id="A0AAF0QAL3"/>
<organism evidence="1 2">
    <name type="scientific">Solanum verrucosum</name>
    <dbReference type="NCBI Taxonomy" id="315347"/>
    <lineage>
        <taxon>Eukaryota</taxon>
        <taxon>Viridiplantae</taxon>
        <taxon>Streptophyta</taxon>
        <taxon>Embryophyta</taxon>
        <taxon>Tracheophyta</taxon>
        <taxon>Spermatophyta</taxon>
        <taxon>Magnoliopsida</taxon>
        <taxon>eudicotyledons</taxon>
        <taxon>Gunneridae</taxon>
        <taxon>Pentapetalae</taxon>
        <taxon>asterids</taxon>
        <taxon>lamiids</taxon>
        <taxon>Solanales</taxon>
        <taxon>Solanaceae</taxon>
        <taxon>Solanoideae</taxon>
        <taxon>Solaneae</taxon>
        <taxon>Solanum</taxon>
    </lineage>
</organism>
<reference evidence="1" key="1">
    <citation type="submission" date="2023-08" db="EMBL/GenBank/DDBJ databases">
        <title>A de novo genome assembly of Solanum verrucosum Schlechtendal, a Mexican diploid species geographically isolated from the other diploid A-genome species in potato relatives.</title>
        <authorList>
            <person name="Hosaka K."/>
        </authorList>
    </citation>
    <scope>NUCLEOTIDE SEQUENCE</scope>
    <source>
        <tissue evidence="1">Young leaves</tissue>
    </source>
</reference>
<dbReference type="EMBL" id="CP133614">
    <property type="protein sequence ID" value="WMV19472.1"/>
    <property type="molecule type" value="Genomic_DNA"/>
</dbReference>
<protein>
    <recommendedName>
        <fullName evidence="3">Chromo domain-containing protein</fullName>
    </recommendedName>
</protein>
<keyword evidence="2" id="KW-1185">Reference proteome</keyword>
<dbReference type="Proteomes" id="UP001234989">
    <property type="component" value="Chromosome 3"/>
</dbReference>
<evidence type="ECO:0000313" key="1">
    <source>
        <dbReference type="EMBL" id="WMV19472.1"/>
    </source>
</evidence>
<evidence type="ECO:0000313" key="2">
    <source>
        <dbReference type="Proteomes" id="UP001234989"/>
    </source>
</evidence>
<proteinExistence type="predicted"/>
<name>A0AAF0QAL3_SOLVR</name>
<evidence type="ECO:0008006" key="3">
    <source>
        <dbReference type="Google" id="ProtNLM"/>
    </source>
</evidence>
<gene>
    <name evidence="1" type="ORF">MTR67_012857</name>
</gene>